<dbReference type="AlphaFoldDB" id="A0A553R268"/>
<keyword evidence="4" id="KW-1185">Reference proteome</keyword>
<evidence type="ECO:0000313" key="4">
    <source>
        <dbReference type="Proteomes" id="UP000316079"/>
    </source>
</evidence>
<dbReference type="Proteomes" id="UP000316079">
    <property type="component" value="Unassembled WGS sequence"/>
</dbReference>
<evidence type="ECO:0000313" key="3">
    <source>
        <dbReference type="EMBL" id="TRY96277.1"/>
    </source>
</evidence>
<dbReference type="InterPro" id="IPR010989">
    <property type="entry name" value="SNARE"/>
</dbReference>
<evidence type="ECO:0000259" key="2">
    <source>
        <dbReference type="Pfam" id="PF00804"/>
    </source>
</evidence>
<dbReference type="SUPFAM" id="SSF47661">
    <property type="entry name" value="t-snare proteins"/>
    <property type="match status" value="1"/>
</dbReference>
<sequence>AKDSDDDEEVVHVDRDHFMDEFFEQVEEIRGCIEKLSEDVEQVKKQHSAILAAPNPDESEFHPLPKLNRSASGG</sequence>
<dbReference type="InterPro" id="IPR006011">
    <property type="entry name" value="Syntaxin_N"/>
</dbReference>
<feature type="domain" description="Syntaxin N-terminal" evidence="2">
    <location>
        <begin position="16"/>
        <end position="55"/>
    </location>
</feature>
<feature type="region of interest" description="Disordered" evidence="1">
    <location>
        <begin position="51"/>
        <end position="74"/>
    </location>
</feature>
<feature type="non-terminal residue" evidence="3">
    <location>
        <position position="1"/>
    </location>
</feature>
<name>A0A553R268_9TELE</name>
<protein>
    <recommendedName>
        <fullName evidence="2">Syntaxin N-terminal domain-containing protein</fullName>
    </recommendedName>
</protein>
<dbReference type="GO" id="GO:0016192">
    <property type="term" value="P:vesicle-mediated transport"/>
    <property type="evidence" value="ECO:0007669"/>
    <property type="project" value="InterPro"/>
</dbReference>
<dbReference type="OrthoDB" id="10255013at2759"/>
<proteinExistence type="predicted"/>
<organism evidence="3 4">
    <name type="scientific">Danionella cerebrum</name>
    <dbReference type="NCBI Taxonomy" id="2873325"/>
    <lineage>
        <taxon>Eukaryota</taxon>
        <taxon>Metazoa</taxon>
        <taxon>Chordata</taxon>
        <taxon>Craniata</taxon>
        <taxon>Vertebrata</taxon>
        <taxon>Euteleostomi</taxon>
        <taxon>Actinopterygii</taxon>
        <taxon>Neopterygii</taxon>
        <taxon>Teleostei</taxon>
        <taxon>Ostariophysi</taxon>
        <taxon>Cypriniformes</taxon>
        <taxon>Danionidae</taxon>
        <taxon>Danioninae</taxon>
        <taxon>Danionella</taxon>
    </lineage>
</organism>
<comment type="caution">
    <text evidence="3">The sequence shown here is derived from an EMBL/GenBank/DDBJ whole genome shotgun (WGS) entry which is preliminary data.</text>
</comment>
<dbReference type="Pfam" id="PF00804">
    <property type="entry name" value="Syntaxin"/>
    <property type="match status" value="1"/>
</dbReference>
<evidence type="ECO:0000256" key="1">
    <source>
        <dbReference type="SAM" id="MobiDB-lite"/>
    </source>
</evidence>
<accession>A0A553R268</accession>
<dbReference type="EMBL" id="SRMA01025308">
    <property type="protein sequence ID" value="TRY96277.1"/>
    <property type="molecule type" value="Genomic_DNA"/>
</dbReference>
<gene>
    <name evidence="3" type="ORF">DNTS_024009</name>
</gene>
<dbReference type="Gene3D" id="1.20.58.70">
    <property type="match status" value="1"/>
</dbReference>
<dbReference type="STRING" id="623744.A0A553R268"/>
<dbReference type="GO" id="GO:0016020">
    <property type="term" value="C:membrane"/>
    <property type="evidence" value="ECO:0007669"/>
    <property type="project" value="InterPro"/>
</dbReference>
<reference evidence="3 4" key="1">
    <citation type="journal article" date="2019" name="Sci. Data">
        <title>Hybrid genome assembly and annotation of Danionella translucida.</title>
        <authorList>
            <person name="Kadobianskyi M."/>
            <person name="Schulze L."/>
            <person name="Schuelke M."/>
            <person name="Judkewitz B."/>
        </authorList>
    </citation>
    <scope>NUCLEOTIDE SEQUENCE [LARGE SCALE GENOMIC DNA]</scope>
    <source>
        <strain evidence="3 4">Bolton</strain>
    </source>
</reference>